<evidence type="ECO:0000256" key="3">
    <source>
        <dbReference type="ARBA" id="ARBA00022741"/>
    </source>
</evidence>
<dbReference type="SUPFAM" id="SSF52540">
    <property type="entry name" value="P-loop containing nucleoside triphosphate hydrolases"/>
    <property type="match status" value="1"/>
</dbReference>
<dbReference type="Gene3D" id="1.20.5.4130">
    <property type="match status" value="1"/>
</dbReference>
<sequence length="1114" mass="126737">MYYNFFCTPTGKSLDPPLAVLHDAELKHQELTQGGHEYIERLKDAVYDVDDVLDEFNTLVRMENGKSNHKTLKKVRRFFSRSNPFLVGYNMFHEVKKLRKKLDRIAKNRQQFGLSDVFEPPKERKETGSYVREEGIIGRKADTEAIVGLLLGESEEHQSDVQENVAFVSIVGMGGLGKTALAQLVYNDDKIKDAFEVRLWVCVSNEFGMEQILAKMTGKNVGLGMEQLQREVRNMIEGRKYLLVLDDVWDENHNKWVELKDFLMLGGNGSRVLTTSRLRAVAKAIESNHMYILRGLSDENSWRLFERMAFEQGKAPLDHDLVDIGKDVVKKCANVPLSIRVVGSFLRGQHKSKWLSFRSTDLRKLGSSKDGQAEDGIIPTLKYSYYHLSPSLKSCFSYCALFPKDFVITKKELIRLWMAHGCLDVADGRSIEDVDDDYFSILLNRCFIQDIEEDAYGEIYLCKMHDLIHDLALEVAGKETLALETSVFQLDQKIRHLSISNVGASSCFGEMKKLRTFLRNISPSFLPEANESNVNMICSNMRRLRVLDLSCFGLKFLPNTLGSLLHLRYLNLSDNYHLTILPESITKLQNLLVLDLTYSSVRELPKGLRNLHNLRHLELSGCTSLTHMPVGMGSMVSLQTLSMFVVAGKTSKHVKTGQLKDLRSLVNLKGRLEIVFRSGFPYDLAKAFEVVCLLNNKVHLNKLVVRWEILLESLAIHEILLEGLRPHCNIKGIKIKGYKGVKIPSWVGSLAVFYPCLVEVSLHGFDWLYNLPSLGQLIHLKALRLSSLPNIEFVECNFEDASSDSMSTTSDWLSFFPSLDTLKLINLPRLKGIRSSVSSRTEAHRKLVAVQSFPRLRVLRIENCPCLTTVPRCPGLKVLRVRQVHEAFRYRGIDDDSPCDSIYLKDLEIDRVELVNLIFGESLKGIDSLSIYGFRQEMFSAAADLFQMHASSINSLDLYNCNELKSLCGGGIEQLTNLRDLRIWNSINLDLGEGDDCGMSPWKSLKNLRRLYLRSLSNLIYLPQGFQHLTSLTILRISKCSLESLPEWLPSLTSLILICLENCNELKSLPEAIRDMPTLRELRVWDCKHLTDRCTEPDGQDWPKISQIPFVYIS</sequence>
<dbReference type="Gene3D" id="3.40.50.300">
    <property type="entry name" value="P-loop containing nucleotide triphosphate hydrolases"/>
    <property type="match status" value="1"/>
</dbReference>
<gene>
    <name evidence="10" type="ORF">RND81_14G187700</name>
</gene>
<name>A0AAW1GNT4_SAPOF</name>
<dbReference type="InterPro" id="IPR027417">
    <property type="entry name" value="P-loop_NTPase"/>
</dbReference>
<evidence type="ECO:0000259" key="6">
    <source>
        <dbReference type="Pfam" id="PF00931"/>
    </source>
</evidence>
<dbReference type="Gene3D" id="3.80.10.10">
    <property type="entry name" value="Ribonuclease Inhibitor"/>
    <property type="match status" value="3"/>
</dbReference>
<dbReference type="SUPFAM" id="SSF52047">
    <property type="entry name" value="RNI-like"/>
    <property type="match status" value="1"/>
</dbReference>
<dbReference type="Pfam" id="PF00931">
    <property type="entry name" value="NB-ARC"/>
    <property type="match status" value="1"/>
</dbReference>
<organism evidence="10 11">
    <name type="scientific">Saponaria officinalis</name>
    <name type="common">Common soapwort</name>
    <name type="synonym">Lychnis saponaria</name>
    <dbReference type="NCBI Taxonomy" id="3572"/>
    <lineage>
        <taxon>Eukaryota</taxon>
        <taxon>Viridiplantae</taxon>
        <taxon>Streptophyta</taxon>
        <taxon>Embryophyta</taxon>
        <taxon>Tracheophyta</taxon>
        <taxon>Spermatophyta</taxon>
        <taxon>Magnoliopsida</taxon>
        <taxon>eudicotyledons</taxon>
        <taxon>Gunneridae</taxon>
        <taxon>Pentapetalae</taxon>
        <taxon>Caryophyllales</taxon>
        <taxon>Caryophyllaceae</taxon>
        <taxon>Caryophylleae</taxon>
        <taxon>Saponaria</taxon>
    </lineage>
</organism>
<evidence type="ECO:0008006" key="12">
    <source>
        <dbReference type="Google" id="ProtNLM"/>
    </source>
</evidence>
<evidence type="ECO:0000256" key="4">
    <source>
        <dbReference type="ARBA" id="ARBA00022821"/>
    </source>
</evidence>
<dbReference type="SUPFAM" id="SSF52058">
    <property type="entry name" value="L domain-like"/>
    <property type="match status" value="1"/>
</dbReference>
<dbReference type="PANTHER" id="PTHR36766:SF35">
    <property type="entry name" value="DISEASE RESISTANCE PROTEIN RGA3"/>
    <property type="match status" value="1"/>
</dbReference>
<dbReference type="AlphaFoldDB" id="A0AAW1GNT4"/>
<dbReference type="Pfam" id="PF23559">
    <property type="entry name" value="WHD_DRP"/>
    <property type="match status" value="1"/>
</dbReference>
<feature type="domain" description="Disease resistance N-terminal" evidence="7">
    <location>
        <begin position="19"/>
        <end position="70"/>
    </location>
</feature>
<dbReference type="EMBL" id="JBDFQZ010000014">
    <property type="protein sequence ID" value="KAK9666480.1"/>
    <property type="molecule type" value="Genomic_DNA"/>
</dbReference>
<keyword evidence="2" id="KW-0677">Repeat</keyword>
<dbReference type="PANTHER" id="PTHR36766">
    <property type="entry name" value="PLANT BROAD-SPECTRUM MILDEW RESISTANCE PROTEIN RPW8"/>
    <property type="match status" value="1"/>
</dbReference>
<evidence type="ECO:0000256" key="2">
    <source>
        <dbReference type="ARBA" id="ARBA00022737"/>
    </source>
</evidence>
<dbReference type="InterPro" id="IPR032675">
    <property type="entry name" value="LRR_dom_sf"/>
</dbReference>
<dbReference type="InterPro" id="IPR058922">
    <property type="entry name" value="WHD_DRP"/>
</dbReference>
<proteinExistence type="predicted"/>
<keyword evidence="4" id="KW-0611">Plant defense</keyword>
<keyword evidence="3" id="KW-0547">Nucleotide-binding</keyword>
<evidence type="ECO:0000256" key="1">
    <source>
        <dbReference type="ARBA" id="ARBA00022614"/>
    </source>
</evidence>
<dbReference type="InterPro" id="IPR055414">
    <property type="entry name" value="LRR_R13L4/SHOC2-like"/>
</dbReference>
<dbReference type="Gene3D" id="1.10.10.10">
    <property type="entry name" value="Winged helix-like DNA-binding domain superfamily/Winged helix DNA-binding domain"/>
    <property type="match status" value="1"/>
</dbReference>
<dbReference type="Gene3D" id="1.10.8.430">
    <property type="entry name" value="Helical domain of apoptotic protease-activating factors"/>
    <property type="match status" value="1"/>
</dbReference>
<accession>A0AAW1GNT4</accession>
<dbReference type="GO" id="GO:0051707">
    <property type="term" value="P:response to other organism"/>
    <property type="evidence" value="ECO:0007669"/>
    <property type="project" value="UniProtKB-ARBA"/>
</dbReference>
<dbReference type="Pfam" id="PF18052">
    <property type="entry name" value="Rx_N"/>
    <property type="match status" value="1"/>
</dbReference>
<evidence type="ECO:0000259" key="9">
    <source>
        <dbReference type="Pfam" id="PF23598"/>
    </source>
</evidence>
<comment type="caution">
    <text evidence="10">The sequence shown here is derived from an EMBL/GenBank/DDBJ whole genome shotgun (WGS) entry which is preliminary data.</text>
</comment>
<feature type="domain" description="NB-ARC" evidence="6">
    <location>
        <begin position="162"/>
        <end position="312"/>
    </location>
</feature>
<evidence type="ECO:0000259" key="8">
    <source>
        <dbReference type="Pfam" id="PF23559"/>
    </source>
</evidence>
<evidence type="ECO:0000259" key="7">
    <source>
        <dbReference type="Pfam" id="PF18052"/>
    </source>
</evidence>
<dbReference type="Proteomes" id="UP001443914">
    <property type="component" value="Unassembled WGS sequence"/>
</dbReference>
<feature type="domain" description="Disease resistance protein winged helix" evidence="8">
    <location>
        <begin position="401"/>
        <end position="472"/>
    </location>
</feature>
<keyword evidence="5" id="KW-0067">ATP-binding</keyword>
<dbReference type="InterPro" id="IPR041118">
    <property type="entry name" value="Rx_N"/>
</dbReference>
<dbReference type="InterPro" id="IPR042197">
    <property type="entry name" value="Apaf_helical"/>
</dbReference>
<keyword evidence="11" id="KW-1185">Reference proteome</keyword>
<dbReference type="InterPro" id="IPR003591">
    <property type="entry name" value="Leu-rich_rpt_typical-subtyp"/>
</dbReference>
<dbReference type="GO" id="GO:0005524">
    <property type="term" value="F:ATP binding"/>
    <property type="evidence" value="ECO:0007669"/>
    <property type="project" value="UniProtKB-KW"/>
</dbReference>
<keyword evidence="1" id="KW-0433">Leucine-rich repeat</keyword>
<reference evidence="10" key="1">
    <citation type="submission" date="2024-03" db="EMBL/GenBank/DDBJ databases">
        <title>WGS assembly of Saponaria officinalis var. Norfolk2.</title>
        <authorList>
            <person name="Jenkins J."/>
            <person name="Shu S."/>
            <person name="Grimwood J."/>
            <person name="Barry K."/>
            <person name="Goodstein D."/>
            <person name="Schmutz J."/>
            <person name="Leebens-Mack J."/>
            <person name="Osbourn A."/>
        </authorList>
    </citation>
    <scope>NUCLEOTIDE SEQUENCE [LARGE SCALE GENOMIC DNA]</scope>
    <source>
        <strain evidence="10">JIC</strain>
    </source>
</reference>
<evidence type="ECO:0000313" key="11">
    <source>
        <dbReference type="Proteomes" id="UP001443914"/>
    </source>
</evidence>
<dbReference type="FunFam" id="1.10.10.10:FF:000322">
    <property type="entry name" value="Probable disease resistance protein At1g63360"/>
    <property type="match status" value="1"/>
</dbReference>
<dbReference type="PRINTS" id="PR00364">
    <property type="entry name" value="DISEASERSIST"/>
</dbReference>
<evidence type="ECO:0000256" key="5">
    <source>
        <dbReference type="ARBA" id="ARBA00022840"/>
    </source>
</evidence>
<dbReference type="SMART" id="SM00369">
    <property type="entry name" value="LRR_TYP"/>
    <property type="match status" value="5"/>
</dbReference>
<dbReference type="GO" id="GO:0043531">
    <property type="term" value="F:ADP binding"/>
    <property type="evidence" value="ECO:0007669"/>
    <property type="project" value="InterPro"/>
</dbReference>
<protein>
    <recommendedName>
        <fullName evidence="12">NB-ARC domain-containing protein</fullName>
    </recommendedName>
</protein>
<dbReference type="Pfam" id="PF23598">
    <property type="entry name" value="LRR_14"/>
    <property type="match status" value="1"/>
</dbReference>
<dbReference type="InterPro" id="IPR036388">
    <property type="entry name" value="WH-like_DNA-bd_sf"/>
</dbReference>
<feature type="domain" description="Disease resistance R13L4/SHOC-2-like LRR" evidence="9">
    <location>
        <begin position="534"/>
        <end position="794"/>
    </location>
</feature>
<dbReference type="InterPro" id="IPR002182">
    <property type="entry name" value="NB-ARC"/>
</dbReference>
<dbReference type="GO" id="GO:0006952">
    <property type="term" value="P:defense response"/>
    <property type="evidence" value="ECO:0007669"/>
    <property type="project" value="UniProtKB-KW"/>
</dbReference>
<evidence type="ECO:0000313" key="10">
    <source>
        <dbReference type="EMBL" id="KAK9666480.1"/>
    </source>
</evidence>